<dbReference type="Gene3D" id="2.60.120.260">
    <property type="entry name" value="Galactose-binding domain-like"/>
    <property type="match status" value="2"/>
</dbReference>
<dbReference type="EC" id="3.2.1.51" evidence="2"/>
<evidence type="ECO:0000256" key="4">
    <source>
        <dbReference type="ARBA" id="ARBA00022801"/>
    </source>
</evidence>
<dbReference type="Gene3D" id="3.20.20.80">
    <property type="entry name" value="Glycosidases"/>
    <property type="match status" value="1"/>
</dbReference>
<dbReference type="GO" id="GO:0006004">
    <property type="term" value="P:fucose metabolic process"/>
    <property type="evidence" value="ECO:0007669"/>
    <property type="project" value="TreeGrafter"/>
</dbReference>
<dbReference type="InterPro" id="IPR017853">
    <property type="entry name" value="GH"/>
</dbReference>
<dbReference type="PANTHER" id="PTHR10030">
    <property type="entry name" value="ALPHA-L-FUCOSIDASE"/>
    <property type="match status" value="1"/>
</dbReference>
<keyword evidence="3 6" id="KW-0732">Signal</keyword>
<keyword evidence="4" id="KW-0378">Hydrolase</keyword>
<dbReference type="InterPro" id="IPR000933">
    <property type="entry name" value="Glyco_hydro_29"/>
</dbReference>
<name>A0A5B7TSF5_9FLAO</name>
<dbReference type="InterPro" id="IPR008979">
    <property type="entry name" value="Galactose-bd-like_sf"/>
</dbReference>
<evidence type="ECO:0000313" key="9">
    <source>
        <dbReference type="Proteomes" id="UP000306229"/>
    </source>
</evidence>
<gene>
    <name evidence="8" type="ORF">FF125_15260</name>
</gene>
<dbReference type="OrthoDB" id="1095333at2"/>
<dbReference type="EMBL" id="CP040749">
    <property type="protein sequence ID" value="QCX39735.1"/>
    <property type="molecule type" value="Genomic_DNA"/>
</dbReference>
<dbReference type="SUPFAM" id="SSF51445">
    <property type="entry name" value="(Trans)glycosidases"/>
    <property type="match status" value="1"/>
</dbReference>
<organism evidence="8 9">
    <name type="scientific">Aureibaculum algae</name>
    <dbReference type="NCBI Taxonomy" id="2584122"/>
    <lineage>
        <taxon>Bacteria</taxon>
        <taxon>Pseudomonadati</taxon>
        <taxon>Bacteroidota</taxon>
        <taxon>Flavobacteriia</taxon>
        <taxon>Flavobacteriales</taxon>
        <taxon>Flavobacteriaceae</taxon>
        <taxon>Aureibaculum</taxon>
    </lineage>
</organism>
<dbReference type="PANTHER" id="PTHR10030:SF37">
    <property type="entry name" value="ALPHA-L-FUCOSIDASE-RELATED"/>
    <property type="match status" value="1"/>
</dbReference>
<keyword evidence="9" id="KW-1185">Reference proteome</keyword>
<dbReference type="AlphaFoldDB" id="A0A5B7TSF5"/>
<protein>
    <recommendedName>
        <fullName evidence="2">alpha-L-fucosidase</fullName>
        <ecNumber evidence="2">3.2.1.51</ecNumber>
    </recommendedName>
</protein>
<evidence type="ECO:0000259" key="7">
    <source>
        <dbReference type="PROSITE" id="PS50022"/>
    </source>
</evidence>
<sequence length="697" mass="79440">MKLSIKIVVVLALSSIISCAPKVAPPEPFGPIPSQRQLQWHGMEYYAFIHFNMNTFTNMEWGDGSEKPEQFNPTELDARQWAKTIKDAGMKGVIITAKHHDGFCLWPSEYTEHSVKNSPWKNGKGDVLKDLSEACKEFGLKLGVYLSPWDRNHEQYGKPEYVTYFHNQLRELLTNYGDIFEVWFDGANGGSGYYGGANETRKIDNKTYYQWDKAVEIVRELQPNAVIFGDGGPGVRWVGNEEGWANETNWSLLRRDEVYPGYQKYKELRSGHEDGTHWVPAECDVSIRPGWYYHKSEDTQVKSLEHLVKIYYESVGRNASLLMNLPVDTRGLVHENDVRQLMALKEQITKDFSENLAKNLNVRATNVRGDNSMYKPENVNDDNDETYWSTNDSITEASITLSFNKPTEINRILLEEYIPLGQRVSKFTVEAEVDGVWKVIDTQTTIGDKRILRFNVVKASKIKVNIKGKAALAISNIELYKAPHLLTEPIVTRDKEGTITMKVADKNIEIYYTTDGSEPDTSSLKYTDAFFVDQPTQLKVIGYNPENKERTSEKQVYFDISKKNWKVLKVSSGKIEEATRMIDDSYMTSWVCDTNSSEPNEIIIDLGNVYNLSGFTYMPMQGRWPAGIISHYEFLVSENNKTWTSVSIGEFGNIKNNPIEQIIKFQSSKGRYIKLKGIKSVDNDGKMSVAEIGVLTE</sequence>
<dbReference type="SMART" id="SM00812">
    <property type="entry name" value="Alpha_L_fucos"/>
    <property type="match status" value="1"/>
</dbReference>
<dbReference type="Pfam" id="PF01120">
    <property type="entry name" value="Alpha_L_fucos"/>
    <property type="match status" value="1"/>
</dbReference>
<dbReference type="GO" id="GO:0016139">
    <property type="term" value="P:glycoside catabolic process"/>
    <property type="evidence" value="ECO:0007669"/>
    <property type="project" value="TreeGrafter"/>
</dbReference>
<feature type="domain" description="F5/8 type C" evidence="7">
    <location>
        <begin position="345"/>
        <end position="482"/>
    </location>
</feature>
<dbReference type="GO" id="GO:0005764">
    <property type="term" value="C:lysosome"/>
    <property type="evidence" value="ECO:0007669"/>
    <property type="project" value="TreeGrafter"/>
</dbReference>
<dbReference type="FunFam" id="3.20.20.80:FF:000052">
    <property type="entry name" value="Putative alpha-L-fucosidase 1"/>
    <property type="match status" value="1"/>
</dbReference>
<evidence type="ECO:0000256" key="5">
    <source>
        <dbReference type="ARBA" id="ARBA00023295"/>
    </source>
</evidence>
<dbReference type="GO" id="GO:0004560">
    <property type="term" value="F:alpha-L-fucosidase activity"/>
    <property type="evidence" value="ECO:0007669"/>
    <property type="project" value="InterPro"/>
</dbReference>
<accession>A0A5B7TSF5</accession>
<dbReference type="SUPFAM" id="SSF49785">
    <property type="entry name" value="Galactose-binding domain-like"/>
    <property type="match status" value="2"/>
</dbReference>
<dbReference type="SMR" id="A0A5B7TSF5"/>
<dbReference type="Pfam" id="PF00754">
    <property type="entry name" value="F5_F8_type_C"/>
    <property type="match status" value="2"/>
</dbReference>
<proteinExistence type="inferred from homology"/>
<comment type="similarity">
    <text evidence="1">Belongs to the glycosyl hydrolase 29 family.</text>
</comment>
<keyword evidence="5" id="KW-0326">Glycosidase</keyword>
<evidence type="ECO:0000256" key="1">
    <source>
        <dbReference type="ARBA" id="ARBA00007951"/>
    </source>
</evidence>
<feature type="signal peptide" evidence="6">
    <location>
        <begin position="1"/>
        <end position="20"/>
    </location>
</feature>
<dbReference type="PROSITE" id="PS50022">
    <property type="entry name" value="FA58C_3"/>
    <property type="match status" value="2"/>
</dbReference>
<dbReference type="Proteomes" id="UP000306229">
    <property type="component" value="Chromosome"/>
</dbReference>
<reference evidence="8 9" key="1">
    <citation type="submission" date="2019-05" db="EMBL/GenBank/DDBJ databases">
        <title>Algicella ahnfeltiae gen. nov., sp. nov., a novel marine bacterium of the family Flavobacteriaceae isolated from a red alga.</title>
        <authorList>
            <person name="Nedashkovskaya O.I."/>
            <person name="Kukhlevskiy A.D."/>
            <person name="Kim S.-G."/>
            <person name="Zhukova N.V."/>
            <person name="Mikhailov V.V."/>
        </authorList>
    </citation>
    <scope>NUCLEOTIDE SEQUENCE [LARGE SCALE GENOMIC DNA]</scope>
    <source>
        <strain evidence="8 9">10Alg115</strain>
    </source>
</reference>
<evidence type="ECO:0000313" key="8">
    <source>
        <dbReference type="EMBL" id="QCX39735.1"/>
    </source>
</evidence>
<dbReference type="InterPro" id="IPR000421">
    <property type="entry name" value="FA58C"/>
</dbReference>
<dbReference type="KEGG" id="fbe:FF125_15260"/>
<evidence type="ECO:0000256" key="2">
    <source>
        <dbReference type="ARBA" id="ARBA00012662"/>
    </source>
</evidence>
<feature type="domain" description="F5/8 type C" evidence="7">
    <location>
        <begin position="536"/>
        <end position="694"/>
    </location>
</feature>
<dbReference type="RefSeq" id="WP_138950572.1">
    <property type="nucleotide sequence ID" value="NZ_CP040749.1"/>
</dbReference>
<dbReference type="InterPro" id="IPR059177">
    <property type="entry name" value="GH29D-like_dom"/>
</dbReference>
<feature type="chain" id="PRO_5023130618" description="alpha-L-fucosidase" evidence="6">
    <location>
        <begin position="21"/>
        <end position="697"/>
    </location>
</feature>
<dbReference type="InterPro" id="IPR057739">
    <property type="entry name" value="Glyco_hydro_29_N"/>
</dbReference>
<dbReference type="PROSITE" id="PS51257">
    <property type="entry name" value="PROKAR_LIPOPROTEIN"/>
    <property type="match status" value="1"/>
</dbReference>
<evidence type="ECO:0000256" key="3">
    <source>
        <dbReference type="ARBA" id="ARBA00022729"/>
    </source>
</evidence>
<dbReference type="Pfam" id="PF13290">
    <property type="entry name" value="CHB_HEX_C_1"/>
    <property type="match status" value="1"/>
</dbReference>
<evidence type="ECO:0000256" key="6">
    <source>
        <dbReference type="SAM" id="SignalP"/>
    </source>
</evidence>